<dbReference type="GO" id="GO:0015627">
    <property type="term" value="C:type II protein secretion system complex"/>
    <property type="evidence" value="ECO:0007669"/>
    <property type="project" value="TreeGrafter"/>
</dbReference>
<dbReference type="SMART" id="SM00278">
    <property type="entry name" value="HhH1"/>
    <property type="match status" value="2"/>
</dbReference>
<name>A0A847J7T6_9LACT</name>
<evidence type="ECO:0000259" key="1">
    <source>
        <dbReference type="SMART" id="SM00278"/>
    </source>
</evidence>
<dbReference type="Proteomes" id="UP000559962">
    <property type="component" value="Unassembled WGS sequence"/>
</dbReference>
<organism evidence="2 3">
    <name type="scientific">Pseudolactococcus chungangensis</name>
    <dbReference type="NCBI Taxonomy" id="451457"/>
    <lineage>
        <taxon>Bacteria</taxon>
        <taxon>Bacillati</taxon>
        <taxon>Bacillota</taxon>
        <taxon>Bacilli</taxon>
        <taxon>Lactobacillales</taxon>
        <taxon>Streptococcaceae</taxon>
        <taxon>Pseudolactococcus</taxon>
    </lineage>
</organism>
<dbReference type="GO" id="GO:0015628">
    <property type="term" value="P:protein secretion by the type II secretion system"/>
    <property type="evidence" value="ECO:0007669"/>
    <property type="project" value="TreeGrafter"/>
</dbReference>
<feature type="domain" description="Helix-hairpin-helix DNA-binding motif class 1" evidence="1">
    <location>
        <begin position="1"/>
        <end position="19"/>
    </location>
</feature>
<dbReference type="EMBL" id="JAAYVO010000132">
    <property type="protein sequence ID" value="NLH36264.1"/>
    <property type="molecule type" value="Genomic_DNA"/>
</dbReference>
<dbReference type="Gene3D" id="1.10.150.280">
    <property type="entry name" value="AF1531-like domain"/>
    <property type="match status" value="1"/>
</dbReference>
<sequence>QLQSLTGIGAKKAQDIIDYREQNGPFKTPEDLANVSGFGEKTIEKLRENITVD</sequence>
<keyword evidence="2" id="KW-0238">DNA-binding</keyword>
<comment type="caution">
    <text evidence="2">The sequence shown here is derived from an EMBL/GenBank/DDBJ whole genome shotgun (WGS) entry which is preliminary data.</text>
</comment>
<dbReference type="NCBIfam" id="TIGR00426">
    <property type="entry name" value="competence protein ComEA helix-hairpin-helix repeat region"/>
    <property type="match status" value="1"/>
</dbReference>
<dbReference type="InterPro" id="IPR010994">
    <property type="entry name" value="RuvA_2-like"/>
</dbReference>
<gene>
    <name evidence="2" type="ORF">GX453_09665</name>
</gene>
<proteinExistence type="predicted"/>
<dbReference type="InterPro" id="IPR003583">
    <property type="entry name" value="Hlx-hairpin-Hlx_DNA-bd_motif"/>
</dbReference>
<dbReference type="PANTHER" id="PTHR21180">
    <property type="entry name" value="ENDONUCLEASE/EXONUCLEASE/PHOSPHATASE FAMILY DOMAIN-CONTAINING PROTEIN 1"/>
    <property type="match status" value="1"/>
</dbReference>
<dbReference type="InterPro" id="IPR051675">
    <property type="entry name" value="Endo/Exo/Phosphatase_dom_1"/>
</dbReference>
<evidence type="ECO:0000313" key="3">
    <source>
        <dbReference type="Proteomes" id="UP000559962"/>
    </source>
</evidence>
<feature type="domain" description="Helix-hairpin-helix DNA-binding motif class 1" evidence="1">
    <location>
        <begin position="30"/>
        <end position="49"/>
    </location>
</feature>
<dbReference type="PANTHER" id="PTHR21180:SF32">
    <property type="entry name" value="ENDONUCLEASE_EXONUCLEASE_PHOSPHATASE FAMILY DOMAIN-CONTAINING PROTEIN 1"/>
    <property type="match status" value="1"/>
</dbReference>
<reference evidence="2 3" key="1">
    <citation type="journal article" date="2020" name="Biotechnol. Biofuels">
        <title>New insights from the biogas microbiome by comprehensive genome-resolved metagenomics of nearly 1600 species originating from multiple anaerobic digesters.</title>
        <authorList>
            <person name="Campanaro S."/>
            <person name="Treu L."/>
            <person name="Rodriguez-R L.M."/>
            <person name="Kovalovszki A."/>
            <person name="Ziels R.M."/>
            <person name="Maus I."/>
            <person name="Zhu X."/>
            <person name="Kougias P.G."/>
            <person name="Basile A."/>
            <person name="Luo G."/>
            <person name="Schluter A."/>
            <person name="Konstantinidis K.T."/>
            <person name="Angelidaki I."/>
        </authorList>
    </citation>
    <scope>NUCLEOTIDE SEQUENCE [LARGE SCALE GENOMIC DNA]</scope>
    <source>
        <strain evidence="2">AS27yjCOA_61</strain>
    </source>
</reference>
<feature type="non-terminal residue" evidence="2">
    <location>
        <position position="1"/>
    </location>
</feature>
<protein>
    <submittedName>
        <fullName evidence="2">ComEA family DNA-binding protein</fullName>
    </submittedName>
</protein>
<dbReference type="Pfam" id="PF12836">
    <property type="entry name" value="HHH_3"/>
    <property type="match status" value="1"/>
</dbReference>
<accession>A0A847J7T6</accession>
<dbReference type="GO" id="GO:0006281">
    <property type="term" value="P:DNA repair"/>
    <property type="evidence" value="ECO:0007669"/>
    <property type="project" value="InterPro"/>
</dbReference>
<dbReference type="AlphaFoldDB" id="A0A847J7T6"/>
<evidence type="ECO:0000313" key="2">
    <source>
        <dbReference type="EMBL" id="NLH36264.1"/>
    </source>
</evidence>
<dbReference type="InterPro" id="IPR004509">
    <property type="entry name" value="Competence_ComEA_HhH"/>
</dbReference>
<dbReference type="GO" id="GO:0003677">
    <property type="term" value="F:DNA binding"/>
    <property type="evidence" value="ECO:0007669"/>
    <property type="project" value="UniProtKB-KW"/>
</dbReference>
<dbReference type="SUPFAM" id="SSF47781">
    <property type="entry name" value="RuvA domain 2-like"/>
    <property type="match status" value="1"/>
</dbReference>